<evidence type="ECO:0000256" key="4">
    <source>
        <dbReference type="ARBA" id="ARBA00022989"/>
    </source>
</evidence>
<dbReference type="FunCoup" id="A0A6L2PP33">
    <property type="interactions" value="309"/>
</dbReference>
<evidence type="ECO:0000256" key="3">
    <source>
        <dbReference type="ARBA" id="ARBA00022692"/>
    </source>
</evidence>
<dbReference type="EMBL" id="BLKM01011106">
    <property type="protein sequence ID" value="GFG32215.1"/>
    <property type="molecule type" value="Genomic_DNA"/>
</dbReference>
<feature type="transmembrane region" description="Helical" evidence="7">
    <location>
        <begin position="94"/>
        <end position="114"/>
    </location>
</feature>
<dbReference type="GO" id="GO:0016020">
    <property type="term" value="C:membrane"/>
    <property type="evidence" value="ECO:0007669"/>
    <property type="project" value="UniProtKB-SubCell"/>
</dbReference>
<keyword evidence="3 7" id="KW-0812">Transmembrane</keyword>
<evidence type="ECO:0000256" key="1">
    <source>
        <dbReference type="ARBA" id="ARBA00004141"/>
    </source>
</evidence>
<dbReference type="GO" id="GO:0005739">
    <property type="term" value="C:mitochondrion"/>
    <property type="evidence" value="ECO:0007669"/>
    <property type="project" value="TreeGrafter"/>
</dbReference>
<protein>
    <recommendedName>
        <fullName evidence="6">Mitochondrial inner membrane protein Mpv17</fullName>
    </recommendedName>
</protein>
<evidence type="ECO:0000256" key="2">
    <source>
        <dbReference type="ARBA" id="ARBA00006824"/>
    </source>
</evidence>
<dbReference type="InParanoid" id="A0A6L2PP33"/>
<organism evidence="8 9">
    <name type="scientific">Coptotermes formosanus</name>
    <name type="common">Formosan subterranean termite</name>
    <dbReference type="NCBI Taxonomy" id="36987"/>
    <lineage>
        <taxon>Eukaryota</taxon>
        <taxon>Metazoa</taxon>
        <taxon>Ecdysozoa</taxon>
        <taxon>Arthropoda</taxon>
        <taxon>Hexapoda</taxon>
        <taxon>Insecta</taxon>
        <taxon>Pterygota</taxon>
        <taxon>Neoptera</taxon>
        <taxon>Polyneoptera</taxon>
        <taxon>Dictyoptera</taxon>
        <taxon>Blattodea</taxon>
        <taxon>Blattoidea</taxon>
        <taxon>Termitoidae</taxon>
        <taxon>Rhinotermitidae</taxon>
        <taxon>Coptotermes</taxon>
    </lineage>
</organism>
<gene>
    <name evidence="8" type="ORF">Cfor_06604</name>
</gene>
<keyword evidence="5 7" id="KW-0472">Membrane</keyword>
<proteinExistence type="inferred from homology"/>
<evidence type="ECO:0000256" key="7">
    <source>
        <dbReference type="RuleBase" id="RU363053"/>
    </source>
</evidence>
<dbReference type="PANTHER" id="PTHR11266:SF17">
    <property type="entry name" value="PROTEIN MPV17"/>
    <property type="match status" value="1"/>
</dbReference>
<dbReference type="Proteomes" id="UP000502823">
    <property type="component" value="Unassembled WGS sequence"/>
</dbReference>
<evidence type="ECO:0000256" key="5">
    <source>
        <dbReference type="ARBA" id="ARBA00023136"/>
    </source>
</evidence>
<evidence type="ECO:0000313" key="9">
    <source>
        <dbReference type="Proteomes" id="UP000502823"/>
    </source>
</evidence>
<dbReference type="GO" id="GO:0015267">
    <property type="term" value="F:channel activity"/>
    <property type="evidence" value="ECO:0007669"/>
    <property type="project" value="TreeGrafter"/>
</dbReference>
<keyword evidence="9" id="KW-1185">Reference proteome</keyword>
<reference evidence="9" key="1">
    <citation type="submission" date="2020-01" db="EMBL/GenBank/DDBJ databases">
        <title>Draft genome sequence of the Termite Coptotermes fromosanus.</title>
        <authorList>
            <person name="Itakura S."/>
            <person name="Yosikawa Y."/>
            <person name="Umezawa K."/>
        </authorList>
    </citation>
    <scope>NUCLEOTIDE SEQUENCE [LARGE SCALE GENOMIC DNA]</scope>
</reference>
<accession>A0A6L2PP33</accession>
<comment type="subcellular location">
    <subcellularLocation>
        <location evidence="1">Membrane</location>
        <topology evidence="1">Multi-pass membrane protein</topology>
    </subcellularLocation>
</comment>
<dbReference type="InterPro" id="IPR007248">
    <property type="entry name" value="Mpv17_PMP22"/>
</dbReference>
<dbReference type="PANTHER" id="PTHR11266">
    <property type="entry name" value="PEROXISOMAL MEMBRANE PROTEIN 2, PXMP2 MPV17"/>
    <property type="match status" value="1"/>
</dbReference>
<dbReference type="GO" id="GO:1901858">
    <property type="term" value="P:regulation of mitochondrial DNA metabolic process"/>
    <property type="evidence" value="ECO:0007669"/>
    <property type="project" value="TreeGrafter"/>
</dbReference>
<dbReference type="AlphaFoldDB" id="A0A6L2PP33"/>
<comment type="caution">
    <text evidence="8">The sequence shown here is derived from an EMBL/GenBank/DDBJ whole genome shotgun (WGS) entry which is preliminary data.</text>
</comment>
<sequence length="160" mass="17891">MKHIRKLFGAYHALLYAHPIYTQAVQSSILMGIGDIISQVAFEDKGIKGIDKGRVIRFAGIGLIFMGPVLQLWYMKLEKLNAKSLYARTVKKVTADQLVAAPVILLTVMSAVSLMEGHTVDETKAKLKNYYCEVLLTNYKVSEFSLLSIDIIDVTYTDCK</sequence>
<dbReference type="OrthoDB" id="430207at2759"/>
<name>A0A6L2PP33_COPFO</name>
<keyword evidence="4 7" id="KW-1133">Transmembrane helix</keyword>
<comment type="similarity">
    <text evidence="2 7">Belongs to the peroxisomal membrane protein PXMP2/4 family.</text>
</comment>
<evidence type="ECO:0000313" key="8">
    <source>
        <dbReference type="EMBL" id="GFG32215.1"/>
    </source>
</evidence>
<feature type="transmembrane region" description="Helical" evidence="7">
    <location>
        <begin position="55"/>
        <end position="74"/>
    </location>
</feature>
<evidence type="ECO:0000256" key="6">
    <source>
        <dbReference type="ARBA" id="ARBA00049743"/>
    </source>
</evidence>